<keyword evidence="3" id="KW-1185">Reference proteome</keyword>
<evidence type="ECO:0000313" key="3">
    <source>
        <dbReference type="Proteomes" id="UP000077734"/>
    </source>
</evidence>
<name>A0AA91DF03_9GAMM</name>
<comment type="caution">
    <text evidence="2">The sequence shown here is derived from an EMBL/GenBank/DDBJ whole genome shotgun (WGS) entry which is preliminary data.</text>
</comment>
<evidence type="ECO:0000313" key="2">
    <source>
        <dbReference type="EMBL" id="OAI28815.1"/>
    </source>
</evidence>
<dbReference type="EMBL" id="LUUL01000053">
    <property type="protein sequence ID" value="OAI28815.1"/>
    <property type="molecule type" value="Genomic_DNA"/>
</dbReference>
<dbReference type="RefSeq" id="WP_064025239.1">
    <property type="nucleotide sequence ID" value="NZ_LUUL01000053.1"/>
</dbReference>
<dbReference type="Proteomes" id="UP000077734">
    <property type="component" value="Unassembled WGS sequence"/>
</dbReference>
<feature type="region of interest" description="Disordered" evidence="1">
    <location>
        <begin position="1"/>
        <end position="45"/>
    </location>
</feature>
<evidence type="ECO:0000256" key="1">
    <source>
        <dbReference type="SAM" id="MobiDB-lite"/>
    </source>
</evidence>
<accession>A0AA91DF03</accession>
<protein>
    <submittedName>
        <fullName evidence="2">Uncharacterized protein</fullName>
    </submittedName>
</protein>
<reference evidence="2 3" key="1">
    <citation type="submission" date="2016-03" db="EMBL/GenBank/DDBJ databases">
        <authorList>
            <person name="Heylen K."/>
            <person name="De Vos P."/>
            <person name="Vekeman B."/>
        </authorList>
    </citation>
    <scope>NUCLEOTIDE SEQUENCE [LARGE SCALE GENOMIC DNA]</scope>
    <source>
        <strain evidence="2 3">R-49807</strain>
    </source>
</reference>
<proteinExistence type="predicted"/>
<organism evidence="2 3">
    <name type="scientific">Methylomonas koyamae</name>
    <dbReference type="NCBI Taxonomy" id="702114"/>
    <lineage>
        <taxon>Bacteria</taxon>
        <taxon>Pseudomonadati</taxon>
        <taxon>Pseudomonadota</taxon>
        <taxon>Gammaproteobacteria</taxon>
        <taxon>Methylococcales</taxon>
        <taxon>Methylococcaceae</taxon>
        <taxon>Methylomonas</taxon>
    </lineage>
</organism>
<sequence length="160" mass="18251">MFGENSPQGRGREAARFRRGRKPLPKTLAKRDKFAGSKFEQPTGWPAGRKPGMVFVQAQDQGGMWGGLFFGFFLLAEHKFVRNEFEQPIGWPEGRKPWMVFVAERNSAVGPRPNFKMASRSVSLVLKRRHIHVNWIPAIPAGMTRGNKDFWKNLRNLNSA</sequence>
<gene>
    <name evidence="2" type="ORF">A1356_05800</name>
</gene>
<dbReference type="AlphaFoldDB" id="A0AA91DF03"/>